<sequence length="249" mass="26377">MRYNDRKLNVWRSFGMIGNHSKMALSEMGIAAQKTWICLLQTIGFAIAGGIALTSCTPSQTDVPPTPIASPTITVSPALTPSPIVSPTLSPSPTDSPTVTPSPTESPAKPANVLTIEKQVTDLVAKVGNLTVQSVTCPDAIDETSGKTYDCQVQSDVGAFVVVVQPTGQPGKFRWGTRGLLLLSKLDTFIQQSVANQGGGKVTVDCGTKARTAKRGETFDCKVTDAKGKIRTARITVRDEQGNVYLSVL</sequence>
<organism evidence="3">
    <name type="scientific">Oscillatoriales cyanobacterium SpSt-402</name>
    <dbReference type="NCBI Taxonomy" id="2282168"/>
    <lineage>
        <taxon>Bacteria</taxon>
        <taxon>Bacillati</taxon>
        <taxon>Cyanobacteriota</taxon>
        <taxon>Cyanophyceae</taxon>
        <taxon>Oscillatoriophycideae</taxon>
        <taxon>Oscillatoriales</taxon>
    </lineage>
</organism>
<accession>A0A832M443</accession>
<dbReference type="InterPro" id="IPR025637">
    <property type="entry name" value="DUF4333"/>
</dbReference>
<dbReference type="EMBL" id="DSRD01000492">
    <property type="protein sequence ID" value="HGW94153.1"/>
    <property type="molecule type" value="Genomic_DNA"/>
</dbReference>
<gene>
    <name evidence="3" type="ORF">ENR47_07710</name>
</gene>
<proteinExistence type="predicted"/>
<feature type="region of interest" description="Disordered" evidence="1">
    <location>
        <begin position="58"/>
        <end position="112"/>
    </location>
</feature>
<evidence type="ECO:0000256" key="1">
    <source>
        <dbReference type="SAM" id="MobiDB-lite"/>
    </source>
</evidence>
<feature type="compositionally biased region" description="Low complexity" evidence="1">
    <location>
        <begin position="86"/>
        <end position="107"/>
    </location>
</feature>
<evidence type="ECO:0000259" key="2">
    <source>
        <dbReference type="Pfam" id="PF14230"/>
    </source>
</evidence>
<feature type="domain" description="DUF4333" evidence="2">
    <location>
        <begin position="188"/>
        <end position="242"/>
    </location>
</feature>
<reference evidence="3" key="1">
    <citation type="journal article" date="2020" name="mSystems">
        <title>Genome- and Community-Level Interaction Insights into Carbon Utilization and Element Cycling Functions of Hydrothermarchaeota in Hydrothermal Sediment.</title>
        <authorList>
            <person name="Zhou Z."/>
            <person name="Liu Y."/>
            <person name="Xu W."/>
            <person name="Pan J."/>
            <person name="Luo Z.H."/>
            <person name="Li M."/>
        </authorList>
    </citation>
    <scope>NUCLEOTIDE SEQUENCE [LARGE SCALE GENOMIC DNA]</scope>
    <source>
        <strain evidence="3">SpSt-402</strain>
    </source>
</reference>
<protein>
    <submittedName>
        <fullName evidence="3">DUF4333 domain-containing protein</fullName>
    </submittedName>
</protein>
<dbReference type="Pfam" id="PF14230">
    <property type="entry name" value="DUF4333"/>
    <property type="match status" value="1"/>
</dbReference>
<feature type="compositionally biased region" description="Polar residues" evidence="1">
    <location>
        <begin position="58"/>
        <end position="85"/>
    </location>
</feature>
<evidence type="ECO:0000313" key="3">
    <source>
        <dbReference type="EMBL" id="HGW94153.1"/>
    </source>
</evidence>
<dbReference type="AlphaFoldDB" id="A0A832M443"/>
<name>A0A832M443_9CYAN</name>
<comment type="caution">
    <text evidence="3">The sequence shown here is derived from an EMBL/GenBank/DDBJ whole genome shotgun (WGS) entry which is preliminary data.</text>
</comment>